<feature type="transmembrane region" description="Helical" evidence="8">
    <location>
        <begin position="130"/>
        <end position="149"/>
    </location>
</feature>
<keyword evidence="7 8" id="KW-0472">Membrane</keyword>
<evidence type="ECO:0000256" key="4">
    <source>
        <dbReference type="ARBA" id="ARBA00022475"/>
    </source>
</evidence>
<evidence type="ECO:0000256" key="2">
    <source>
        <dbReference type="ARBA" id="ARBA00010735"/>
    </source>
</evidence>
<comment type="similarity">
    <text evidence="2">Belongs to the AzlC family.</text>
</comment>
<gene>
    <name evidence="9" type="ORF">ACFFTR_27725</name>
</gene>
<dbReference type="RefSeq" id="WP_223105015.1">
    <property type="nucleotide sequence ID" value="NZ_CP061913.1"/>
</dbReference>
<evidence type="ECO:0000256" key="1">
    <source>
        <dbReference type="ARBA" id="ARBA00004651"/>
    </source>
</evidence>
<evidence type="ECO:0000256" key="7">
    <source>
        <dbReference type="ARBA" id="ARBA00023136"/>
    </source>
</evidence>
<accession>A0ABV5MDG6</accession>
<evidence type="ECO:0000313" key="10">
    <source>
        <dbReference type="Proteomes" id="UP001589608"/>
    </source>
</evidence>
<name>A0ABV5MDG6_9ACTN</name>
<dbReference type="Proteomes" id="UP001589608">
    <property type="component" value="Unassembled WGS sequence"/>
</dbReference>
<proteinExistence type="inferred from homology"/>
<comment type="subcellular location">
    <subcellularLocation>
        <location evidence="1">Cell membrane</location>
        <topology evidence="1">Multi-pass membrane protein</topology>
    </subcellularLocation>
</comment>
<sequence length="219" mass="22162">MKKTGWSQGLRVGVGLAAGSFLLAVGFGAFAVTHGWPAWLAIAMSAVVFSGSAQFALVTALAGGGLGPALASAALMNLRFVPMAAATAPFLPGGPLRRAVQGQAVVDGSWVAAQRPGGGLDRQLMFGATLAQWPAWILGTALGALLVPGGTALRDLGLDIIFPGFFGLLLYDALRAHPRLAPAGLLAAVIATTCRFLPPGVALTLAAAAATLSLRKRTP</sequence>
<feature type="transmembrane region" description="Helical" evidence="8">
    <location>
        <begin position="156"/>
        <end position="174"/>
    </location>
</feature>
<protein>
    <submittedName>
        <fullName evidence="9">AzlC family ABC transporter permease</fullName>
    </submittedName>
</protein>
<keyword evidence="6 8" id="KW-1133">Transmembrane helix</keyword>
<evidence type="ECO:0000256" key="8">
    <source>
        <dbReference type="SAM" id="Phobius"/>
    </source>
</evidence>
<reference evidence="9 10" key="1">
    <citation type="submission" date="2024-09" db="EMBL/GenBank/DDBJ databases">
        <authorList>
            <person name="Sun Q."/>
            <person name="Mori K."/>
        </authorList>
    </citation>
    <scope>NUCLEOTIDE SEQUENCE [LARGE SCALE GENOMIC DNA]</scope>
    <source>
        <strain evidence="9 10">JCM 3307</strain>
    </source>
</reference>
<keyword evidence="5 8" id="KW-0812">Transmembrane</keyword>
<keyword evidence="4" id="KW-1003">Cell membrane</keyword>
<feature type="transmembrane region" description="Helical" evidence="8">
    <location>
        <begin position="12"/>
        <end position="32"/>
    </location>
</feature>
<dbReference type="InterPro" id="IPR011606">
    <property type="entry name" value="Brnchd-chn_aa_trnsp_permease"/>
</dbReference>
<comment type="caution">
    <text evidence="9">The sequence shown here is derived from an EMBL/GenBank/DDBJ whole genome shotgun (WGS) entry which is preliminary data.</text>
</comment>
<organism evidence="9 10">
    <name type="scientific">Dactylosporangium vinaceum</name>
    <dbReference type="NCBI Taxonomy" id="53362"/>
    <lineage>
        <taxon>Bacteria</taxon>
        <taxon>Bacillati</taxon>
        <taxon>Actinomycetota</taxon>
        <taxon>Actinomycetes</taxon>
        <taxon>Micromonosporales</taxon>
        <taxon>Micromonosporaceae</taxon>
        <taxon>Dactylosporangium</taxon>
    </lineage>
</organism>
<dbReference type="EMBL" id="JBHMCA010000051">
    <property type="protein sequence ID" value="MFB9446897.1"/>
    <property type="molecule type" value="Genomic_DNA"/>
</dbReference>
<evidence type="ECO:0000256" key="6">
    <source>
        <dbReference type="ARBA" id="ARBA00022989"/>
    </source>
</evidence>
<feature type="transmembrane region" description="Helical" evidence="8">
    <location>
        <begin position="186"/>
        <end position="214"/>
    </location>
</feature>
<evidence type="ECO:0000256" key="3">
    <source>
        <dbReference type="ARBA" id="ARBA00022448"/>
    </source>
</evidence>
<dbReference type="Pfam" id="PF03591">
    <property type="entry name" value="AzlC"/>
    <property type="match status" value="1"/>
</dbReference>
<dbReference type="PANTHER" id="PTHR34979:SF1">
    <property type="entry name" value="INNER MEMBRANE PROTEIN YGAZ"/>
    <property type="match status" value="1"/>
</dbReference>
<dbReference type="PANTHER" id="PTHR34979">
    <property type="entry name" value="INNER MEMBRANE PROTEIN YGAZ"/>
    <property type="match status" value="1"/>
</dbReference>
<evidence type="ECO:0000313" key="9">
    <source>
        <dbReference type="EMBL" id="MFB9446897.1"/>
    </source>
</evidence>
<keyword evidence="10" id="KW-1185">Reference proteome</keyword>
<evidence type="ECO:0000256" key="5">
    <source>
        <dbReference type="ARBA" id="ARBA00022692"/>
    </source>
</evidence>
<keyword evidence="3" id="KW-0813">Transport</keyword>